<dbReference type="InterPro" id="IPR046798">
    <property type="entry name" value="2OG-FeII_Oxy_6"/>
</dbReference>
<feature type="compositionally biased region" description="Low complexity" evidence="1">
    <location>
        <begin position="57"/>
        <end position="70"/>
    </location>
</feature>
<gene>
    <name evidence="3" type="ORF">O181_128055</name>
</gene>
<evidence type="ECO:0000259" key="2">
    <source>
        <dbReference type="Pfam" id="PF20515"/>
    </source>
</evidence>
<evidence type="ECO:0000313" key="3">
    <source>
        <dbReference type="EMBL" id="MBW0588340.1"/>
    </source>
</evidence>
<keyword evidence="4" id="KW-1185">Reference proteome</keyword>
<feature type="domain" description="Tet-like 2OG-Fe(II) oxygenase" evidence="2">
    <location>
        <begin position="164"/>
        <end position="350"/>
    </location>
</feature>
<evidence type="ECO:0000256" key="1">
    <source>
        <dbReference type="SAM" id="MobiDB-lite"/>
    </source>
</evidence>
<proteinExistence type="predicted"/>
<comment type="caution">
    <text evidence="3">The sequence shown here is derived from an EMBL/GenBank/DDBJ whole genome shotgun (WGS) entry which is preliminary data.</text>
</comment>
<feature type="compositionally biased region" description="Basic and acidic residues" evidence="1">
    <location>
        <begin position="396"/>
        <end position="405"/>
    </location>
</feature>
<reference evidence="3" key="1">
    <citation type="submission" date="2021-03" db="EMBL/GenBank/DDBJ databases">
        <title>Draft genome sequence of rust myrtle Austropuccinia psidii MF-1, a brazilian biotype.</title>
        <authorList>
            <person name="Quecine M.C."/>
            <person name="Pachon D.M.R."/>
            <person name="Bonatelli M.L."/>
            <person name="Correr F.H."/>
            <person name="Franceschini L.M."/>
            <person name="Leite T.F."/>
            <person name="Margarido G.R.A."/>
            <person name="Almeida C.A."/>
            <person name="Ferrarezi J.A."/>
            <person name="Labate C.A."/>
        </authorList>
    </citation>
    <scope>NUCLEOTIDE SEQUENCE</scope>
    <source>
        <strain evidence="3">MF-1</strain>
    </source>
</reference>
<name>A0A9Q3KZI9_9BASI</name>
<feature type="region of interest" description="Disordered" evidence="1">
    <location>
        <begin position="396"/>
        <end position="419"/>
    </location>
</feature>
<dbReference type="Pfam" id="PF20515">
    <property type="entry name" value="2OG-FeII_Oxy_6"/>
    <property type="match status" value="1"/>
</dbReference>
<evidence type="ECO:0000313" key="4">
    <source>
        <dbReference type="Proteomes" id="UP000765509"/>
    </source>
</evidence>
<accession>A0A9Q3KZI9</accession>
<dbReference type="EMBL" id="AVOT02130178">
    <property type="protein sequence ID" value="MBW0588340.1"/>
    <property type="molecule type" value="Genomic_DNA"/>
</dbReference>
<organism evidence="3 4">
    <name type="scientific">Austropuccinia psidii MF-1</name>
    <dbReference type="NCBI Taxonomy" id="1389203"/>
    <lineage>
        <taxon>Eukaryota</taxon>
        <taxon>Fungi</taxon>
        <taxon>Dikarya</taxon>
        <taxon>Basidiomycota</taxon>
        <taxon>Pucciniomycotina</taxon>
        <taxon>Pucciniomycetes</taxon>
        <taxon>Pucciniales</taxon>
        <taxon>Sphaerophragmiaceae</taxon>
        <taxon>Austropuccinia</taxon>
    </lineage>
</organism>
<feature type="compositionally biased region" description="Basic residues" evidence="1">
    <location>
        <begin position="406"/>
        <end position="419"/>
    </location>
</feature>
<protein>
    <recommendedName>
        <fullName evidence="2">Tet-like 2OG-Fe(II) oxygenase domain-containing protein</fullName>
    </recommendedName>
</protein>
<dbReference type="AlphaFoldDB" id="A0A9Q3KZI9"/>
<dbReference type="Proteomes" id="UP000765509">
    <property type="component" value="Unassembled WGS sequence"/>
</dbReference>
<sequence length="419" mass="47732">MGRTISPVVNDFSSSISDSIHPITLCKSSLSNKNGKDELFSNSEDHSMGRTISPAVNDSPLSKNDSSLNKKSNHSHRRFQIAQKLLTQILDHASRSRGEFSTVPVKPKPNRINKLLLPSINETPNPSIVFNSKNHKPLFIYHLHPFRIPSPTFTSLNQLITALYKLAQNHPHIKSNSDLIDGHMKGVGFCCGSDSGKSLGVYARKTTMNPEVLDTDNEEWMTLSWFENFVSSRIKILSMSAARENNEIMQESQLPEWHEGEWNPMFHQKLRSFSNVIITTNGFHNCVHRDEKDMNTWTYGLFTFFDKSAIKPIPSPIRSCGYGLSFPEYSTLLDFSCKQGIIELLWKTSTTQPPPIFDELPTITHFGCSFQINSKLYSRAKSLICMDPITQEEKTYGHQERIQNEKKRHQQKKMKLSNI</sequence>
<dbReference type="OrthoDB" id="3132747at2759"/>
<feature type="compositionally biased region" description="Basic and acidic residues" evidence="1">
    <location>
        <begin position="37"/>
        <end position="48"/>
    </location>
</feature>
<feature type="region of interest" description="Disordered" evidence="1">
    <location>
        <begin position="37"/>
        <end position="76"/>
    </location>
</feature>